<feature type="chain" id="PRO_5012037354" description="SIMPL domain-containing protein" evidence="1">
    <location>
        <begin position="20"/>
        <end position="212"/>
    </location>
</feature>
<dbReference type="AlphaFoldDB" id="A0A239IPX6"/>
<dbReference type="PROSITE" id="PS51257">
    <property type="entry name" value="PROKAR_LIPOPROTEIN"/>
    <property type="match status" value="1"/>
</dbReference>
<protein>
    <recommendedName>
        <fullName evidence="4">SIMPL domain-containing protein</fullName>
    </recommendedName>
</protein>
<organism evidence="2 3">
    <name type="scientific">Pontibacter ummariensis</name>
    <dbReference type="NCBI Taxonomy" id="1610492"/>
    <lineage>
        <taxon>Bacteria</taxon>
        <taxon>Pseudomonadati</taxon>
        <taxon>Bacteroidota</taxon>
        <taxon>Cytophagia</taxon>
        <taxon>Cytophagales</taxon>
        <taxon>Hymenobacteraceae</taxon>
        <taxon>Pontibacter</taxon>
    </lineage>
</organism>
<dbReference type="EMBL" id="FZOQ01000018">
    <property type="protein sequence ID" value="SNS95268.1"/>
    <property type="molecule type" value="Genomic_DNA"/>
</dbReference>
<accession>A0A239IPX6</accession>
<keyword evidence="3" id="KW-1185">Reference proteome</keyword>
<dbReference type="Proteomes" id="UP000198432">
    <property type="component" value="Unassembled WGS sequence"/>
</dbReference>
<gene>
    <name evidence="2" type="ORF">SAMN06296052_11833</name>
</gene>
<keyword evidence="1" id="KW-0732">Signal</keyword>
<evidence type="ECO:0000313" key="3">
    <source>
        <dbReference type="Proteomes" id="UP000198432"/>
    </source>
</evidence>
<dbReference type="RefSeq" id="WP_089320572.1">
    <property type="nucleotide sequence ID" value="NZ_FZOQ01000018.1"/>
</dbReference>
<name>A0A239IPX6_9BACT</name>
<evidence type="ECO:0008006" key="4">
    <source>
        <dbReference type="Google" id="ProtNLM"/>
    </source>
</evidence>
<dbReference type="OrthoDB" id="850136at2"/>
<evidence type="ECO:0000313" key="2">
    <source>
        <dbReference type="EMBL" id="SNS95268.1"/>
    </source>
</evidence>
<feature type="signal peptide" evidence="1">
    <location>
        <begin position="1"/>
        <end position="19"/>
    </location>
</feature>
<sequence>MKKVFVSSLALVFAMGALAGCGMRPEEEEYLQVIGEYEQPMPDAGFRLNLSYNGPLEMRKKFMVWADSLQKQVPGMMLTNESIFVNYMPEQMGQEKIRPEMFQTSVTYNINVPDSATYSRIMQDALAHHFPFSVNVSGTFVDPSRRADVQQELLEQAVENARAKLRFLNGGEEGYEIVSVEELDNVQPYGPDYYDFNRRMVSRVKVKARLND</sequence>
<evidence type="ECO:0000256" key="1">
    <source>
        <dbReference type="SAM" id="SignalP"/>
    </source>
</evidence>
<reference evidence="3" key="1">
    <citation type="submission" date="2017-06" db="EMBL/GenBank/DDBJ databases">
        <authorList>
            <person name="Varghese N."/>
            <person name="Submissions S."/>
        </authorList>
    </citation>
    <scope>NUCLEOTIDE SEQUENCE [LARGE SCALE GENOMIC DNA]</scope>
    <source>
        <strain evidence="3">NKM1</strain>
    </source>
</reference>
<proteinExistence type="predicted"/>